<comment type="caution">
    <text evidence="1">The sequence shown here is derived from an EMBL/GenBank/DDBJ whole genome shotgun (WGS) entry which is preliminary data.</text>
</comment>
<name>A0A7D9IPZ0_PARCT</name>
<dbReference type="Pfam" id="PF00078">
    <property type="entry name" value="RVT_1"/>
    <property type="match status" value="1"/>
</dbReference>
<keyword evidence="2" id="KW-1185">Reference proteome</keyword>
<dbReference type="InterPro" id="IPR000477">
    <property type="entry name" value="RT_dom"/>
</dbReference>
<dbReference type="SUPFAM" id="SSF56219">
    <property type="entry name" value="DNase I-like"/>
    <property type="match status" value="1"/>
</dbReference>
<dbReference type="InterPro" id="IPR043502">
    <property type="entry name" value="DNA/RNA_pol_sf"/>
</dbReference>
<organism evidence="1 2">
    <name type="scientific">Paramuricea clavata</name>
    <name type="common">Red gorgonian</name>
    <name type="synonym">Violescent sea-whip</name>
    <dbReference type="NCBI Taxonomy" id="317549"/>
    <lineage>
        <taxon>Eukaryota</taxon>
        <taxon>Metazoa</taxon>
        <taxon>Cnidaria</taxon>
        <taxon>Anthozoa</taxon>
        <taxon>Octocorallia</taxon>
        <taxon>Malacalcyonacea</taxon>
        <taxon>Plexauridae</taxon>
        <taxon>Paramuricea</taxon>
    </lineage>
</organism>
<evidence type="ECO:0000313" key="2">
    <source>
        <dbReference type="Proteomes" id="UP001152795"/>
    </source>
</evidence>
<dbReference type="PROSITE" id="PS50878">
    <property type="entry name" value="RT_POL"/>
    <property type="match status" value="1"/>
</dbReference>
<dbReference type="PANTHER" id="PTHR47027:SF20">
    <property type="entry name" value="REVERSE TRANSCRIPTASE-LIKE PROTEIN WITH RNA-DIRECTED DNA POLYMERASE DOMAIN"/>
    <property type="match status" value="1"/>
</dbReference>
<dbReference type="InterPro" id="IPR036691">
    <property type="entry name" value="Endo/exonu/phosph_ase_sf"/>
</dbReference>
<dbReference type="PANTHER" id="PTHR47027">
    <property type="entry name" value="REVERSE TRANSCRIPTASE DOMAIN-CONTAINING PROTEIN"/>
    <property type="match status" value="1"/>
</dbReference>
<reference evidence="1" key="1">
    <citation type="submission" date="2020-04" db="EMBL/GenBank/DDBJ databases">
        <authorList>
            <person name="Alioto T."/>
            <person name="Alioto T."/>
            <person name="Gomez Garrido J."/>
        </authorList>
    </citation>
    <scope>NUCLEOTIDE SEQUENCE</scope>
    <source>
        <strain evidence="1">A484AB</strain>
    </source>
</reference>
<protein>
    <submittedName>
        <fullName evidence="1">Uncharacterized protein</fullName>
    </submittedName>
</protein>
<gene>
    <name evidence="1" type="ORF">PACLA_8A020924</name>
</gene>
<dbReference type="AlphaFoldDB" id="A0A7D9IPZ0"/>
<accession>A0A7D9IPZ0</accession>
<dbReference type="EMBL" id="CACRXK020007993">
    <property type="protein sequence ID" value="CAB4013714.1"/>
    <property type="molecule type" value="Genomic_DNA"/>
</dbReference>
<evidence type="ECO:0000313" key="1">
    <source>
        <dbReference type="EMBL" id="CAB4013714.1"/>
    </source>
</evidence>
<dbReference type="OrthoDB" id="5984501at2759"/>
<dbReference type="Gene3D" id="3.60.10.10">
    <property type="entry name" value="Endonuclease/exonuclease/phosphatase"/>
    <property type="match status" value="1"/>
</dbReference>
<dbReference type="SUPFAM" id="SSF56672">
    <property type="entry name" value="DNA/RNA polymerases"/>
    <property type="match status" value="1"/>
</dbReference>
<sequence length="804" mass="92711">MDEVICKLSLQALFIYKFLITICVFRNLIGTFEETVQKQIEGRKPKLQAKHSSHFCAWVGKKMMTVNYVPYHLNAKAETTKLNHMPLPKFVLHLYTIPFLWNVRTLQSERTTERRTAIIGLELERYNIDIAALSETRFAGTGQLTEPTSGYTYLWSGLPESEKRLYGVGFAIKTSIVKKLEILPTAVNERLMWLRLKMKKITSWSRTIATSGKSKHWHLNDNAINADRPSDSVHDKWKELKNQKLRVSKETLDAKNAAHQVLVTRDTRSTSSRLKECQHRLQCEIRRLKNDWLVKKAREIQEFADLSHTCLKSGFLIGLEQNFFRDFFATLADGTKIVSDRNENLNRWVEHLNELLNRASTVQQNSIDNIKQQPVQEHLADRPTKAEIRKAIKLLQSGKATGEDGIPPKYTNMELKDAIIVTLYKKKGSKSDCGNYRRIALLSHCSKILAKILQMRLVENILDENVSESQCGFRSNRGTADMIFAVRQLQEKSIEQNMPLYPVFIHLTKACDTVSREALWKILIKLGCPTKFVNVLKQLHEGMQARVCSKDGNDKGIRVNFRTNGGLFNLQRLRAKTKIREQLVRELLFADDCGIFAHSVEDLQSLMDSFSNASRRFDLTISIKKTEVLYQLQPGVLLDKPLIIVNGQKLKTTKTFRYLGSTISDDAQLDHEIERRTAKASSSFGRLKDRLWNSHDIKLETKIALFKVVVISTLLYGGETWTLYARHIKKLEAFQQRSLRSIMRVKWEEKTPHSEVLEREKCCSIESILKKRQLQWAGHIVRMDDERLPKILLYGELQQGNRMV</sequence>
<proteinExistence type="predicted"/>
<dbReference type="Proteomes" id="UP001152795">
    <property type="component" value="Unassembled WGS sequence"/>
</dbReference>
<dbReference type="CDD" id="cd01650">
    <property type="entry name" value="RT_nLTR_like"/>
    <property type="match status" value="1"/>
</dbReference>